<sequence>LGCDRVIGLFYVRNVVICITDMFRATTKQPHNACFLSHNIWQILIVRRGRKSTNEIK</sequence>
<feature type="non-terminal residue" evidence="1">
    <location>
        <position position="1"/>
    </location>
</feature>
<protein>
    <submittedName>
        <fullName evidence="1">Uncharacterized protein</fullName>
    </submittedName>
</protein>
<reference evidence="1" key="2">
    <citation type="submission" date="2023-05" db="EMBL/GenBank/DDBJ databases">
        <authorList>
            <person name="Fouks B."/>
        </authorList>
    </citation>
    <scope>NUCLEOTIDE SEQUENCE</scope>
    <source>
        <strain evidence="1">Stay&amp;Tobe</strain>
        <tissue evidence="1">Testes</tissue>
    </source>
</reference>
<dbReference type="AlphaFoldDB" id="A0AAD7ZHZ8"/>
<proteinExistence type="predicted"/>
<reference evidence="1" key="1">
    <citation type="journal article" date="2023" name="IScience">
        <title>Live-bearing cockroach genome reveals convergent evolutionary mechanisms linked to viviparity in insects and beyond.</title>
        <authorList>
            <person name="Fouks B."/>
            <person name="Harrison M.C."/>
            <person name="Mikhailova A.A."/>
            <person name="Marchal E."/>
            <person name="English S."/>
            <person name="Carruthers M."/>
            <person name="Jennings E.C."/>
            <person name="Chiamaka E.L."/>
            <person name="Frigard R.A."/>
            <person name="Pippel M."/>
            <person name="Attardo G.M."/>
            <person name="Benoit J.B."/>
            <person name="Bornberg-Bauer E."/>
            <person name="Tobe S.S."/>
        </authorList>
    </citation>
    <scope>NUCLEOTIDE SEQUENCE</scope>
    <source>
        <strain evidence="1">Stay&amp;Tobe</strain>
    </source>
</reference>
<dbReference type="Proteomes" id="UP001233999">
    <property type="component" value="Unassembled WGS sequence"/>
</dbReference>
<keyword evidence="2" id="KW-1185">Reference proteome</keyword>
<name>A0AAD7ZHZ8_DIPPU</name>
<organism evidence="1 2">
    <name type="scientific">Diploptera punctata</name>
    <name type="common">Pacific beetle cockroach</name>
    <dbReference type="NCBI Taxonomy" id="6984"/>
    <lineage>
        <taxon>Eukaryota</taxon>
        <taxon>Metazoa</taxon>
        <taxon>Ecdysozoa</taxon>
        <taxon>Arthropoda</taxon>
        <taxon>Hexapoda</taxon>
        <taxon>Insecta</taxon>
        <taxon>Pterygota</taxon>
        <taxon>Neoptera</taxon>
        <taxon>Polyneoptera</taxon>
        <taxon>Dictyoptera</taxon>
        <taxon>Blattodea</taxon>
        <taxon>Blaberoidea</taxon>
        <taxon>Blaberidae</taxon>
        <taxon>Diplopterinae</taxon>
        <taxon>Diploptera</taxon>
    </lineage>
</organism>
<dbReference type="EMBL" id="JASPKZ010008161">
    <property type="protein sequence ID" value="KAJ9580771.1"/>
    <property type="molecule type" value="Genomic_DNA"/>
</dbReference>
<accession>A0AAD7ZHZ8</accession>
<evidence type="ECO:0000313" key="1">
    <source>
        <dbReference type="EMBL" id="KAJ9580771.1"/>
    </source>
</evidence>
<evidence type="ECO:0000313" key="2">
    <source>
        <dbReference type="Proteomes" id="UP001233999"/>
    </source>
</evidence>
<gene>
    <name evidence="1" type="ORF">L9F63_024051</name>
</gene>
<feature type="non-terminal residue" evidence="1">
    <location>
        <position position="57"/>
    </location>
</feature>
<comment type="caution">
    <text evidence="1">The sequence shown here is derived from an EMBL/GenBank/DDBJ whole genome shotgun (WGS) entry which is preliminary data.</text>
</comment>